<organism evidence="10 11">
    <name type="scientific">Neisseria elongata subsp. glycolytica ATCC 29315</name>
    <dbReference type="NCBI Taxonomy" id="546263"/>
    <lineage>
        <taxon>Bacteria</taxon>
        <taxon>Pseudomonadati</taxon>
        <taxon>Pseudomonadota</taxon>
        <taxon>Betaproteobacteria</taxon>
        <taxon>Neisseriales</taxon>
        <taxon>Neisseriaceae</taxon>
        <taxon>Neisseria</taxon>
    </lineage>
</organism>
<keyword evidence="11" id="KW-1185">Reference proteome</keyword>
<evidence type="ECO:0000256" key="8">
    <source>
        <dbReference type="ARBA" id="ARBA00035202"/>
    </source>
</evidence>
<dbReference type="Gene3D" id="3.30.70.1730">
    <property type="match status" value="1"/>
</dbReference>
<dbReference type="InterPro" id="IPR043141">
    <property type="entry name" value="Ribosomal_uL10-like_sf"/>
</dbReference>
<dbReference type="HAMAP" id="MF_00362">
    <property type="entry name" value="Ribosomal_uL10"/>
    <property type="match status" value="1"/>
</dbReference>
<dbReference type="SUPFAM" id="SSF160369">
    <property type="entry name" value="Ribosomal protein L10-like"/>
    <property type="match status" value="1"/>
</dbReference>
<dbReference type="GO" id="GO:0070180">
    <property type="term" value="F:large ribosomal subunit rRNA binding"/>
    <property type="evidence" value="ECO:0007669"/>
    <property type="project" value="UniProtKB-UniRule"/>
</dbReference>
<evidence type="ECO:0000256" key="4">
    <source>
        <dbReference type="ARBA" id="ARBA00022884"/>
    </source>
</evidence>
<name>A0A0B5CJS5_NEIEG</name>
<comment type="similarity">
    <text evidence="2 9">Belongs to the universal ribosomal protein uL10 family.</text>
</comment>
<dbReference type="CDD" id="cd05797">
    <property type="entry name" value="Ribosomal_L10"/>
    <property type="match status" value="1"/>
</dbReference>
<dbReference type="GO" id="GO:0003735">
    <property type="term" value="F:structural constituent of ribosome"/>
    <property type="evidence" value="ECO:0007669"/>
    <property type="project" value="InterPro"/>
</dbReference>
<keyword evidence="6 9" id="KW-0687">Ribonucleoprotein</keyword>
<dbReference type="NCBIfam" id="NF000955">
    <property type="entry name" value="PRK00099.1-1"/>
    <property type="match status" value="1"/>
</dbReference>
<evidence type="ECO:0000256" key="7">
    <source>
        <dbReference type="ARBA" id="ARBA00026025"/>
    </source>
</evidence>
<dbReference type="InterPro" id="IPR047865">
    <property type="entry name" value="Ribosomal_uL10_bac_type"/>
</dbReference>
<evidence type="ECO:0000256" key="1">
    <source>
        <dbReference type="ARBA" id="ARBA00002633"/>
    </source>
</evidence>
<comment type="subunit">
    <text evidence="7 9">Part of the ribosomal stalk of the 50S ribosomal subunit. The N-terminus interacts with L11 and the large rRNA to form the base of the stalk. The C-terminus forms an elongated spine to which L12 dimers bind in a sequential fashion forming a multimeric L10(L12)X complex.</text>
</comment>
<evidence type="ECO:0000256" key="2">
    <source>
        <dbReference type="ARBA" id="ARBA00008889"/>
    </source>
</evidence>
<comment type="function">
    <text evidence="1 9">Forms part of the ribosomal stalk, playing a central role in the interaction of the ribosome with GTP-bound translation factors.</text>
</comment>
<accession>A0A0B5CJS5</accession>
<dbReference type="PANTHER" id="PTHR11560">
    <property type="entry name" value="39S RIBOSOMAL PROTEIN L10, MITOCHONDRIAL"/>
    <property type="match status" value="1"/>
</dbReference>
<dbReference type="AlphaFoldDB" id="A0A0B5CJS5"/>
<dbReference type="Proteomes" id="UP000031392">
    <property type="component" value="Chromosome"/>
</dbReference>
<keyword evidence="3 9" id="KW-0699">rRNA-binding</keyword>
<dbReference type="Pfam" id="PF00466">
    <property type="entry name" value="Ribosomal_L10"/>
    <property type="match status" value="1"/>
</dbReference>
<dbReference type="GO" id="GO:0015934">
    <property type="term" value="C:large ribosomal subunit"/>
    <property type="evidence" value="ECO:0007669"/>
    <property type="project" value="InterPro"/>
</dbReference>
<dbReference type="FunFam" id="3.30.70.1730:FF:000008">
    <property type="entry name" value="50S ribosomal protein L10"/>
    <property type="match status" value="1"/>
</dbReference>
<keyword evidence="5 9" id="KW-0689">Ribosomal protein</keyword>
<evidence type="ECO:0000256" key="6">
    <source>
        <dbReference type="ARBA" id="ARBA00023274"/>
    </source>
</evidence>
<protein>
    <recommendedName>
        <fullName evidence="8 9">Large ribosomal subunit protein uL10</fullName>
    </recommendedName>
</protein>
<dbReference type="Gene3D" id="6.10.250.290">
    <property type="match status" value="1"/>
</dbReference>
<evidence type="ECO:0000256" key="3">
    <source>
        <dbReference type="ARBA" id="ARBA00022730"/>
    </source>
</evidence>
<dbReference type="HOGENOM" id="CLU_092227_0_1_4"/>
<dbReference type="InterPro" id="IPR001790">
    <property type="entry name" value="Ribosomal_uL10"/>
</dbReference>
<proteinExistence type="inferred from homology"/>
<gene>
    <name evidence="9" type="primary">rplJ</name>
    <name evidence="10" type="ORF">NELON_01115</name>
</gene>
<dbReference type="PATRIC" id="fig|546263.7.peg.234"/>
<evidence type="ECO:0000313" key="11">
    <source>
        <dbReference type="Proteomes" id="UP000031392"/>
    </source>
</evidence>
<dbReference type="GO" id="GO:0006412">
    <property type="term" value="P:translation"/>
    <property type="evidence" value="ECO:0007669"/>
    <property type="project" value="UniProtKB-UniRule"/>
</dbReference>
<sequence length="166" mass="17551">MSLNIETKKVAVEEISAAIANAQTLVVAEYRGISVSSMTELRVNARKEGVYLRVLKNTLARRAVEGTSFAALADQMVGPLVYAASEDAVAAAKVLHQFAKKDDKVVVKAGSYNGEVMNAAQVAELASIPSREELLSKLLFVMQAPVSGFARGLAALAEKKAGEEAA</sequence>
<dbReference type="EMBL" id="CP007726">
    <property type="protein sequence ID" value="AJE17614.1"/>
    <property type="molecule type" value="Genomic_DNA"/>
</dbReference>
<evidence type="ECO:0000256" key="5">
    <source>
        <dbReference type="ARBA" id="ARBA00022980"/>
    </source>
</evidence>
<evidence type="ECO:0000256" key="9">
    <source>
        <dbReference type="HAMAP-Rule" id="MF_00362"/>
    </source>
</evidence>
<reference evidence="11" key="1">
    <citation type="submission" date="2014-05" db="EMBL/GenBank/DDBJ databases">
        <title>Complete Genome sequence of Neisseria elongata subsp. glycolytica.</title>
        <authorList>
            <person name="Veyrier F.J."/>
            <person name="Taha M.-K."/>
        </authorList>
    </citation>
    <scope>NUCLEOTIDE SEQUENCE [LARGE SCALE GENOMIC DNA]</scope>
    <source>
        <strain evidence="11">ATCC 29315</strain>
    </source>
</reference>
<keyword evidence="4 9" id="KW-0694">RNA-binding</keyword>
<evidence type="ECO:0000313" key="10">
    <source>
        <dbReference type="EMBL" id="AJE17614.1"/>
    </source>
</evidence>
<dbReference type="PROSITE" id="PS01109">
    <property type="entry name" value="RIBOSOMAL_L10"/>
    <property type="match status" value="1"/>
</dbReference>
<reference evidence="10 11" key="2">
    <citation type="journal article" date="2015" name="PLoS Genet.">
        <title>Common Cell Shape Evolution of Two Nasopharyngeal Pathogens.</title>
        <authorList>
            <person name="Veyrier F.J."/>
            <person name="Biais N."/>
            <person name="Morales P."/>
            <person name="Belkacem N."/>
            <person name="Guilhen C."/>
            <person name="Ranjeva S."/>
            <person name="Sismeiro O."/>
            <person name="Pehau-Arnaudet G."/>
            <person name="Rocha E.P."/>
            <person name="Werts C."/>
            <person name="Taha M.K."/>
            <person name="Boneca I.G."/>
        </authorList>
    </citation>
    <scope>NUCLEOTIDE SEQUENCE [LARGE SCALE GENOMIC DNA]</scope>
    <source>
        <strain evidence="10 11">ATCC 29315</strain>
    </source>
</reference>
<dbReference type="InterPro" id="IPR022973">
    <property type="entry name" value="Ribosomal_uL10_bac"/>
</dbReference>
<dbReference type="InterPro" id="IPR002363">
    <property type="entry name" value="Ribosomal_uL10_CS_bac"/>
</dbReference>
<dbReference type="KEGG" id="nel:NELON_01115"/>
<dbReference type="RefSeq" id="WP_041961238.1">
    <property type="nucleotide sequence ID" value="NZ_CP007726.1"/>
</dbReference>